<keyword evidence="1" id="KW-1133">Transmembrane helix</keyword>
<proteinExistence type="predicted"/>
<keyword evidence="3" id="KW-1185">Reference proteome</keyword>
<feature type="transmembrane region" description="Helical" evidence="1">
    <location>
        <begin position="55"/>
        <end position="75"/>
    </location>
</feature>
<keyword evidence="1" id="KW-0812">Transmembrane</keyword>
<accession>A0A2A2H329</accession>
<feature type="transmembrane region" description="Helical" evidence="1">
    <location>
        <begin position="27"/>
        <end position="43"/>
    </location>
</feature>
<evidence type="ECO:0000313" key="2">
    <source>
        <dbReference type="EMBL" id="PAV03710.1"/>
    </source>
</evidence>
<evidence type="ECO:0000256" key="1">
    <source>
        <dbReference type="SAM" id="Phobius"/>
    </source>
</evidence>
<name>A0A2A2H329_METBR</name>
<sequence>MKLKAKKSVKPWDDISIDEILPYNPKYTKMIILSYISIAFFIFENTNFLGVSENILFLGKYIVYGILAFSLLYLFEDGNLGRMLNAFISITLVLAVISLLLNTFLFVINGSGFLGDLIGLDLPIAILGFVLIILDAVLVIIAAFLGPLNLIVTDHPKVQKHGAVIVVVFYIFIFLSWILHII</sequence>
<evidence type="ECO:0000313" key="3">
    <source>
        <dbReference type="Proteomes" id="UP000217784"/>
    </source>
</evidence>
<dbReference type="AlphaFoldDB" id="A0A2A2H329"/>
<dbReference type="Proteomes" id="UP000217784">
    <property type="component" value="Unassembled WGS sequence"/>
</dbReference>
<feature type="transmembrane region" description="Helical" evidence="1">
    <location>
        <begin position="87"/>
        <end position="108"/>
    </location>
</feature>
<keyword evidence="1" id="KW-0472">Membrane</keyword>
<protein>
    <submittedName>
        <fullName evidence="2">Uncharacterized protein</fullName>
    </submittedName>
</protein>
<feature type="transmembrane region" description="Helical" evidence="1">
    <location>
        <begin position="163"/>
        <end position="181"/>
    </location>
</feature>
<feature type="transmembrane region" description="Helical" evidence="1">
    <location>
        <begin position="124"/>
        <end position="151"/>
    </location>
</feature>
<organism evidence="2 3">
    <name type="scientific">Methanobacterium bryantii</name>
    <dbReference type="NCBI Taxonomy" id="2161"/>
    <lineage>
        <taxon>Archaea</taxon>
        <taxon>Methanobacteriati</taxon>
        <taxon>Methanobacteriota</taxon>
        <taxon>Methanomada group</taxon>
        <taxon>Methanobacteria</taxon>
        <taxon>Methanobacteriales</taxon>
        <taxon>Methanobacteriaceae</taxon>
        <taxon>Methanobacterium</taxon>
    </lineage>
</organism>
<dbReference type="EMBL" id="LMVM01000037">
    <property type="protein sequence ID" value="PAV03710.1"/>
    <property type="molecule type" value="Genomic_DNA"/>
</dbReference>
<gene>
    <name evidence="2" type="ORF">ASJ80_01725</name>
</gene>
<reference evidence="2 3" key="1">
    <citation type="journal article" date="2017" name="BMC Genomics">
        <title>Genomic analysis of methanogenic archaea reveals a shift towards energy conservation.</title>
        <authorList>
            <person name="Gilmore S.P."/>
            <person name="Henske J.K."/>
            <person name="Sexton J.A."/>
            <person name="Solomon K.V."/>
            <person name="Seppala S."/>
            <person name="Yoo J.I."/>
            <person name="Huyett L.M."/>
            <person name="Pressman A."/>
            <person name="Cogan J.Z."/>
            <person name="Kivenson V."/>
            <person name="Peng X."/>
            <person name="Tan Y."/>
            <person name="Valentine D.L."/>
            <person name="O'Malley M.A."/>
        </authorList>
    </citation>
    <scope>NUCLEOTIDE SEQUENCE [LARGE SCALE GENOMIC DNA]</scope>
    <source>
        <strain evidence="2 3">M.o.H.</strain>
    </source>
</reference>
<comment type="caution">
    <text evidence="2">The sequence shown here is derived from an EMBL/GenBank/DDBJ whole genome shotgun (WGS) entry which is preliminary data.</text>
</comment>
<dbReference type="RefSeq" id="WP_069583158.1">
    <property type="nucleotide sequence ID" value="NZ_LMVM01000037.1"/>
</dbReference>